<dbReference type="PROSITE" id="PS51444">
    <property type="entry name" value="FH2"/>
    <property type="match status" value="1"/>
</dbReference>
<dbReference type="InterPro" id="IPR042201">
    <property type="entry name" value="FH2_Formin_sf"/>
</dbReference>
<feature type="non-terminal residue" evidence="3">
    <location>
        <position position="331"/>
    </location>
</feature>
<dbReference type="STRING" id="4846.A0A367IRD5"/>
<sequence>PTPAIATTQSQQKLKFVEWEKIHRRQLDATVWEHLNDNTIVSQLSHADVFNQIEKSFAQKRPVEVRKRKTDTLELLDSKKAYNMSIFLTGLAKDFEIHRLKEYLRDMAPVIQVEHVLENLIKFVPSLEEASALKKYKESGESLTKLSKADQLALEMMQVDQFKQRVECLLYKLLFWDTIERIEKDFDTVLRASDELLNAESFKQLLQMILVLGNFMNGNTSRGGAFGIKITSINKEAQDKLTRVEQLQKDTEQSFEKVVCFYGENIQRIQPIEFFRIFYVFVSSWQKCTNDLRIAKQTKERLESQKRFESDKRNQNRMLNQPKGKGIDMSD</sequence>
<dbReference type="OrthoDB" id="1104827at2759"/>
<accession>A0A367IRD5</accession>
<evidence type="ECO:0000313" key="3">
    <source>
        <dbReference type="EMBL" id="RCH80247.1"/>
    </source>
</evidence>
<keyword evidence="4" id="KW-1185">Reference proteome</keyword>
<dbReference type="InterPro" id="IPR015425">
    <property type="entry name" value="FH2_Formin"/>
</dbReference>
<name>A0A367IRD5_RHIST</name>
<dbReference type="PANTHER" id="PTHR45725">
    <property type="entry name" value="FORMIN HOMOLOGY 2 FAMILY MEMBER"/>
    <property type="match status" value="1"/>
</dbReference>
<feature type="compositionally biased region" description="Basic and acidic residues" evidence="1">
    <location>
        <begin position="303"/>
        <end position="314"/>
    </location>
</feature>
<evidence type="ECO:0000259" key="2">
    <source>
        <dbReference type="PROSITE" id="PS51444"/>
    </source>
</evidence>
<comment type="caution">
    <text evidence="3">The sequence shown here is derived from an EMBL/GenBank/DDBJ whole genome shotgun (WGS) entry which is preliminary data.</text>
</comment>
<gene>
    <name evidence="3" type="ORF">CU098_003624</name>
</gene>
<organism evidence="3 4">
    <name type="scientific">Rhizopus stolonifer</name>
    <name type="common">Rhizopus nigricans</name>
    <dbReference type="NCBI Taxonomy" id="4846"/>
    <lineage>
        <taxon>Eukaryota</taxon>
        <taxon>Fungi</taxon>
        <taxon>Fungi incertae sedis</taxon>
        <taxon>Mucoromycota</taxon>
        <taxon>Mucoromycotina</taxon>
        <taxon>Mucoromycetes</taxon>
        <taxon>Mucorales</taxon>
        <taxon>Mucorineae</taxon>
        <taxon>Rhizopodaceae</taxon>
        <taxon>Rhizopus</taxon>
    </lineage>
</organism>
<feature type="non-terminal residue" evidence="3">
    <location>
        <position position="1"/>
    </location>
</feature>
<evidence type="ECO:0000256" key="1">
    <source>
        <dbReference type="SAM" id="MobiDB-lite"/>
    </source>
</evidence>
<dbReference type="SMART" id="SM00498">
    <property type="entry name" value="FH2"/>
    <property type="match status" value="1"/>
</dbReference>
<dbReference type="Gene3D" id="1.20.58.2220">
    <property type="entry name" value="Formin, FH2 domain"/>
    <property type="match status" value="2"/>
</dbReference>
<proteinExistence type="predicted"/>
<feature type="region of interest" description="Disordered" evidence="1">
    <location>
        <begin position="303"/>
        <end position="331"/>
    </location>
</feature>
<protein>
    <recommendedName>
        <fullName evidence="2">FH2 domain-containing protein</fullName>
    </recommendedName>
</protein>
<dbReference type="Gene3D" id="6.10.30.50">
    <property type="match status" value="1"/>
</dbReference>
<dbReference type="Pfam" id="PF02181">
    <property type="entry name" value="FH2"/>
    <property type="match status" value="1"/>
</dbReference>
<dbReference type="PANTHER" id="PTHR45725:SF1">
    <property type="entry name" value="DISHEVELLED ASSOCIATED ACTIVATOR OF MORPHOGENESIS, ISOFORM D"/>
    <property type="match status" value="1"/>
</dbReference>
<dbReference type="EMBL" id="PJQM01006104">
    <property type="protein sequence ID" value="RCH80247.1"/>
    <property type="molecule type" value="Genomic_DNA"/>
</dbReference>
<dbReference type="AlphaFoldDB" id="A0A367IRD5"/>
<dbReference type="InterPro" id="IPR051425">
    <property type="entry name" value="Formin_Homology"/>
</dbReference>
<feature type="domain" description="FH2" evidence="2">
    <location>
        <begin position="4"/>
        <end position="331"/>
    </location>
</feature>
<dbReference type="SUPFAM" id="SSF101447">
    <property type="entry name" value="Formin homology 2 domain (FH2 domain)"/>
    <property type="match status" value="1"/>
</dbReference>
<evidence type="ECO:0000313" key="4">
    <source>
        <dbReference type="Proteomes" id="UP000253551"/>
    </source>
</evidence>
<reference evidence="3 4" key="1">
    <citation type="journal article" date="2018" name="G3 (Bethesda)">
        <title>Phylogenetic and Phylogenomic Definition of Rhizopus Species.</title>
        <authorList>
            <person name="Gryganskyi A.P."/>
            <person name="Golan J."/>
            <person name="Dolatabadi S."/>
            <person name="Mondo S."/>
            <person name="Robb S."/>
            <person name="Idnurm A."/>
            <person name="Muszewska A."/>
            <person name="Steczkiewicz K."/>
            <person name="Masonjones S."/>
            <person name="Liao H.L."/>
            <person name="Gajdeczka M.T."/>
            <person name="Anike F."/>
            <person name="Vuek A."/>
            <person name="Anishchenko I.M."/>
            <person name="Voigt K."/>
            <person name="de Hoog G.S."/>
            <person name="Smith M.E."/>
            <person name="Heitman J."/>
            <person name="Vilgalys R."/>
            <person name="Stajich J.E."/>
        </authorList>
    </citation>
    <scope>NUCLEOTIDE SEQUENCE [LARGE SCALE GENOMIC DNA]</scope>
    <source>
        <strain evidence="3 4">LSU 92-RS-03</strain>
    </source>
</reference>
<dbReference type="Proteomes" id="UP000253551">
    <property type="component" value="Unassembled WGS sequence"/>
</dbReference>